<organism evidence="3 4">
    <name type="scientific">Zoarces viviparus</name>
    <name type="common">Viviparous eelpout</name>
    <name type="synonym">Blennius viviparus</name>
    <dbReference type="NCBI Taxonomy" id="48416"/>
    <lineage>
        <taxon>Eukaryota</taxon>
        <taxon>Metazoa</taxon>
        <taxon>Chordata</taxon>
        <taxon>Craniata</taxon>
        <taxon>Vertebrata</taxon>
        <taxon>Euteleostomi</taxon>
        <taxon>Actinopterygii</taxon>
        <taxon>Neopterygii</taxon>
        <taxon>Teleostei</taxon>
        <taxon>Neoteleostei</taxon>
        <taxon>Acanthomorphata</taxon>
        <taxon>Eupercaria</taxon>
        <taxon>Perciformes</taxon>
        <taxon>Cottioidei</taxon>
        <taxon>Zoarcales</taxon>
        <taxon>Zoarcidae</taxon>
        <taxon>Zoarcinae</taxon>
        <taxon>Zoarces</taxon>
    </lineage>
</organism>
<evidence type="ECO:0000313" key="3">
    <source>
        <dbReference type="EMBL" id="KAK9513199.1"/>
    </source>
</evidence>
<gene>
    <name evidence="3" type="ORF">VZT92_026754</name>
</gene>
<feature type="domain" description="PiggyBac transposable element-derived protein" evidence="2">
    <location>
        <begin position="2"/>
        <end position="81"/>
    </location>
</feature>
<accession>A0AAW1DR35</accession>
<name>A0AAW1DR35_ZOAVI</name>
<proteinExistence type="predicted"/>
<dbReference type="EMBL" id="JBCEZU010000597">
    <property type="protein sequence ID" value="KAK9513199.1"/>
    <property type="molecule type" value="Genomic_DNA"/>
</dbReference>
<dbReference type="InterPro" id="IPR029526">
    <property type="entry name" value="PGBD"/>
</dbReference>
<evidence type="ECO:0000256" key="1">
    <source>
        <dbReference type="SAM" id="MobiDB-lite"/>
    </source>
</evidence>
<sequence length="137" mass="15116">MPPVMKLSKSREKLSSEFGFSGNMTMVSYVPKKGKAVVLLSTMHDDRAVDDNSVKKKPEVIQYYNQTKSGVDTMDQMVRPTHASGEHGGHQTGGPSEEVQVLPSCQRPKSQQLVFKVHQPCVQGAQTLIVICESCMH</sequence>
<dbReference type="Proteomes" id="UP001488805">
    <property type="component" value="Unassembled WGS sequence"/>
</dbReference>
<keyword evidence="4" id="KW-1185">Reference proteome</keyword>
<evidence type="ECO:0000259" key="2">
    <source>
        <dbReference type="Pfam" id="PF13843"/>
    </source>
</evidence>
<reference evidence="3 4" key="1">
    <citation type="journal article" date="2024" name="Genome Biol. Evol.">
        <title>Chromosome-level genome assembly of the viviparous eelpout Zoarces viviparus.</title>
        <authorList>
            <person name="Fuhrmann N."/>
            <person name="Brasseur M.V."/>
            <person name="Bakowski C.E."/>
            <person name="Podsiadlowski L."/>
            <person name="Prost S."/>
            <person name="Krehenwinkel H."/>
            <person name="Mayer C."/>
        </authorList>
    </citation>
    <scope>NUCLEOTIDE SEQUENCE [LARGE SCALE GENOMIC DNA]</scope>
    <source>
        <strain evidence="3">NO-MEL_2022_Ind0_liver</strain>
    </source>
</reference>
<comment type="caution">
    <text evidence="3">The sequence shown here is derived from an EMBL/GenBank/DDBJ whole genome shotgun (WGS) entry which is preliminary data.</text>
</comment>
<protein>
    <recommendedName>
        <fullName evidence="2">PiggyBac transposable element-derived protein domain-containing protein</fullName>
    </recommendedName>
</protein>
<evidence type="ECO:0000313" key="4">
    <source>
        <dbReference type="Proteomes" id="UP001488805"/>
    </source>
</evidence>
<dbReference type="Pfam" id="PF13843">
    <property type="entry name" value="DDE_Tnp_1_7"/>
    <property type="match status" value="1"/>
</dbReference>
<dbReference type="AlphaFoldDB" id="A0AAW1DR35"/>
<feature type="region of interest" description="Disordered" evidence="1">
    <location>
        <begin position="71"/>
        <end position="99"/>
    </location>
</feature>